<gene>
    <name evidence="1" type="ORF">Vretimale_14759</name>
</gene>
<evidence type="ECO:0000313" key="1">
    <source>
        <dbReference type="EMBL" id="GIM11210.1"/>
    </source>
</evidence>
<comment type="caution">
    <text evidence="1">The sequence shown here is derived from an EMBL/GenBank/DDBJ whole genome shotgun (WGS) entry which is preliminary data.</text>
</comment>
<accession>A0A8J4GPB1</accession>
<name>A0A8J4GPB1_9CHLO</name>
<dbReference type="Proteomes" id="UP000722791">
    <property type="component" value="Unassembled WGS sequence"/>
</dbReference>
<proteinExistence type="predicted"/>
<evidence type="ECO:0000313" key="2">
    <source>
        <dbReference type="Proteomes" id="UP000722791"/>
    </source>
</evidence>
<reference evidence="1" key="1">
    <citation type="journal article" date="2021" name="Proc. Natl. Acad. Sci. U.S.A.">
        <title>Three genomes in the algal genus Volvox reveal the fate of a haploid sex-determining region after a transition to homothallism.</title>
        <authorList>
            <person name="Yamamoto K."/>
            <person name="Hamaji T."/>
            <person name="Kawai-Toyooka H."/>
            <person name="Matsuzaki R."/>
            <person name="Takahashi F."/>
            <person name="Nishimura Y."/>
            <person name="Kawachi M."/>
            <person name="Noguchi H."/>
            <person name="Minakuchi Y."/>
            <person name="Umen J.G."/>
            <person name="Toyoda A."/>
            <person name="Nozaki H."/>
        </authorList>
    </citation>
    <scope>NUCLEOTIDE SEQUENCE</scope>
    <source>
        <strain evidence="1">NIES-3785</strain>
    </source>
</reference>
<protein>
    <submittedName>
        <fullName evidence="1">Uncharacterized protein</fullName>
    </submittedName>
</protein>
<feature type="non-terminal residue" evidence="1">
    <location>
        <position position="198"/>
    </location>
</feature>
<organism evidence="1 2">
    <name type="scientific">Volvox reticuliferus</name>
    <dbReference type="NCBI Taxonomy" id="1737510"/>
    <lineage>
        <taxon>Eukaryota</taxon>
        <taxon>Viridiplantae</taxon>
        <taxon>Chlorophyta</taxon>
        <taxon>core chlorophytes</taxon>
        <taxon>Chlorophyceae</taxon>
        <taxon>CS clade</taxon>
        <taxon>Chlamydomonadales</taxon>
        <taxon>Volvocaceae</taxon>
        <taxon>Volvox</taxon>
    </lineage>
</organism>
<feature type="non-terminal residue" evidence="1">
    <location>
        <position position="1"/>
    </location>
</feature>
<dbReference type="AlphaFoldDB" id="A0A8J4GPB1"/>
<sequence length="198" mass="21137">GLLRHRPTAAELPPALSDPVVQHVLRNDLDEVTRTTQLADYIAPMGQNARSRLLLSVRRKLARVVIGGALAPESVAVAEAVLRRAVVVLQLRGNEQLMLLLAVPSPLVEPAAADGTGNASSGAAAAAAAAADTRVVDALMQSWSGLPLSHKNSQVQGLRRNLRRAMEVGLADPPALRRAEELLRRASLQSYLVRNGYE</sequence>
<dbReference type="EMBL" id="BNCQ01000037">
    <property type="protein sequence ID" value="GIM11210.1"/>
    <property type="molecule type" value="Genomic_DNA"/>
</dbReference>